<evidence type="ECO:0000256" key="1">
    <source>
        <dbReference type="SAM" id="MobiDB-lite"/>
    </source>
</evidence>
<feature type="compositionally biased region" description="Low complexity" evidence="1">
    <location>
        <begin position="150"/>
        <end position="160"/>
    </location>
</feature>
<keyword evidence="3" id="KW-1185">Reference proteome</keyword>
<dbReference type="Proteomes" id="UP001381693">
    <property type="component" value="Unassembled WGS sequence"/>
</dbReference>
<feature type="region of interest" description="Disordered" evidence="1">
    <location>
        <begin position="739"/>
        <end position="759"/>
    </location>
</feature>
<feature type="region of interest" description="Disordered" evidence="1">
    <location>
        <begin position="923"/>
        <end position="971"/>
    </location>
</feature>
<feature type="region of interest" description="Disordered" evidence="1">
    <location>
        <begin position="44"/>
        <end position="79"/>
    </location>
</feature>
<sequence length="1214" mass="130587">MQNQAERRFSEISLKKHSIKDDVGERELNTPDLQKATSLKIHESKTVSLAPPLKRSETHCFTSTKENSTLTTEGSHSAAKTSDLKAIYPYLTTKDTNLAGQASTKHEYSTSSNEFSDVEEDSPAMMSHDSFVTEPRSSEKNSSDMCEMPSVSVSNSDVNSIPVKENTSSATEHFISVSEYPFETKHSTVSEIRSAIPTTGEASVTRFPLIARNLIPGTTESYFQAPGPSIMAPGVSIIASELSVPATGLPVTATGLSMLGAGPPVLVMGLGNPPSRFVLPGVGPTLPGMALIPGLNFPGTRFIISTSCPTAPATIFTVPLPVPSDQATVAIVPNTGFYSPVAGTAVPTSGFTFPAAVVLDQSAGFLLPGAELAAPETRFHVPTTEVAVTAPVFNQVSGLVSGSALAIPRSGFTLLETAPPVSGTRASFSTVVSKSVTDVTSTRSAHTSVNTLRKTKPILPVSGIALQMDNANNVAKKCSTPVPVTGSTVPTTDSNNQARSKGELIENIPHGDYIILAPKKNIQSSKLTTQVSKNNLSEKKRNCPESKSSLPIRRENDSKSKNNHPNLIKSTQTTQKKCSVPSSKKTSTMQRFSSKENINPKIQSNMQANISEETTATYICEGKQYNVLARIGSAAEYLPLKSGDICTPNKSDCSSNSSLHSENCNIASKGFDSQLPDNSSLKEGLNLGLNIPKTEIYSPKAVTDTSKTEIYSPKAVTDTYKTAENKSKFVQKTPKISIGSLDSRMGNHDSPVQNCESNPQSTSVAREILIFRTVGHESIDISSSTVRLPCVSPSSPVSDMETSESEKSSLISSNKSFKYRITYPSSVQVMPESENCIPEAFKTPSDAVKSPHSEKQSNEIAMSECHGSIESSNSENVMRVVPGNSTTVKEILKTKKLGAIIENLKTYIENPYMVTDSFHSTLESPAADGKENHLSFTHHSRSSGSQSVDLQKLCPSESPSQDFESLTSHSEHNSEFESVCTPVLWYNVQKSEHNLTTESSNATIPTPDAAMKRPISECMQSNSIIVRYHSDASYNSSILSPNSEVESSNSVNESSDAQLEDTYLAYQSPSSPVKSPNTAIRNLHSALQNCSSSLRRTSWSEGSLNSALGSSSLNVESSTSSLRRSSSQIEISLPVSDSHSSRENYDEIADRPIELPHSEHVNLTMGASSSVSGELVSSNNLAIGEDAWFAWVLQNDRQVDFFDYCNVDDEDFSL</sequence>
<accession>A0AAN8XNH8</accession>
<feature type="region of interest" description="Disordered" evidence="1">
    <location>
        <begin position="790"/>
        <end position="809"/>
    </location>
</feature>
<feature type="compositionally biased region" description="Polar residues" evidence="1">
    <location>
        <begin position="750"/>
        <end position="759"/>
    </location>
</feature>
<feature type="compositionally biased region" description="Polar residues" evidence="1">
    <location>
        <begin position="957"/>
        <end position="968"/>
    </location>
</feature>
<comment type="caution">
    <text evidence="2">The sequence shown here is derived from an EMBL/GenBank/DDBJ whole genome shotgun (WGS) entry which is preliminary data.</text>
</comment>
<protein>
    <submittedName>
        <fullName evidence="2">Uncharacterized protein</fullName>
    </submittedName>
</protein>
<feature type="compositionally biased region" description="Polar residues" evidence="1">
    <location>
        <begin position="100"/>
        <end position="115"/>
    </location>
</feature>
<proteinExistence type="predicted"/>
<feature type="compositionally biased region" description="Polar residues" evidence="1">
    <location>
        <begin position="59"/>
        <end position="79"/>
    </location>
</feature>
<name>A0AAN8XNH8_HALRR</name>
<reference evidence="2 3" key="1">
    <citation type="submission" date="2023-11" db="EMBL/GenBank/DDBJ databases">
        <title>Halocaridina rubra genome assembly.</title>
        <authorList>
            <person name="Smith C."/>
        </authorList>
    </citation>
    <scope>NUCLEOTIDE SEQUENCE [LARGE SCALE GENOMIC DNA]</scope>
    <source>
        <strain evidence="2">EP-1</strain>
        <tissue evidence="2">Whole</tissue>
    </source>
</reference>
<feature type="region of interest" description="Disordered" evidence="1">
    <location>
        <begin position="532"/>
        <end position="593"/>
    </location>
</feature>
<evidence type="ECO:0000313" key="2">
    <source>
        <dbReference type="EMBL" id="KAK7081439.1"/>
    </source>
</evidence>
<dbReference type="AlphaFoldDB" id="A0AAN8XNH8"/>
<organism evidence="2 3">
    <name type="scientific">Halocaridina rubra</name>
    <name type="common">Hawaiian red shrimp</name>
    <dbReference type="NCBI Taxonomy" id="373956"/>
    <lineage>
        <taxon>Eukaryota</taxon>
        <taxon>Metazoa</taxon>
        <taxon>Ecdysozoa</taxon>
        <taxon>Arthropoda</taxon>
        <taxon>Crustacea</taxon>
        <taxon>Multicrustacea</taxon>
        <taxon>Malacostraca</taxon>
        <taxon>Eumalacostraca</taxon>
        <taxon>Eucarida</taxon>
        <taxon>Decapoda</taxon>
        <taxon>Pleocyemata</taxon>
        <taxon>Caridea</taxon>
        <taxon>Atyoidea</taxon>
        <taxon>Atyidae</taxon>
        <taxon>Halocaridina</taxon>
    </lineage>
</organism>
<gene>
    <name evidence="2" type="ORF">SK128_009137</name>
</gene>
<feature type="region of interest" description="Disordered" evidence="1">
    <location>
        <begin position="100"/>
        <end position="160"/>
    </location>
</feature>
<feature type="compositionally biased region" description="Polar residues" evidence="1">
    <location>
        <begin position="563"/>
        <end position="593"/>
    </location>
</feature>
<dbReference type="EMBL" id="JAXCGZ010004901">
    <property type="protein sequence ID" value="KAK7081439.1"/>
    <property type="molecule type" value="Genomic_DNA"/>
</dbReference>
<evidence type="ECO:0000313" key="3">
    <source>
        <dbReference type="Proteomes" id="UP001381693"/>
    </source>
</evidence>